<evidence type="ECO:0000259" key="29">
    <source>
        <dbReference type="Pfam" id="PF00696"/>
    </source>
</evidence>
<dbReference type="FunFam" id="3.40.1160.10:FF:000009">
    <property type="entry name" value="Bifunctional aspartokinase/homoserine dehydrogenase"/>
    <property type="match status" value="1"/>
</dbReference>
<dbReference type="InterPro" id="IPR018042">
    <property type="entry name" value="Aspartate_kinase_CS"/>
</dbReference>
<evidence type="ECO:0000256" key="4">
    <source>
        <dbReference type="ARBA" id="ARBA00005056"/>
    </source>
</evidence>
<keyword evidence="16 28" id="KW-0067">ATP-binding</keyword>
<dbReference type="Pfam" id="PF00742">
    <property type="entry name" value="Homoserine_dh"/>
    <property type="match status" value="1"/>
</dbReference>
<dbReference type="Gene3D" id="1.20.120.1320">
    <property type="entry name" value="Aspartokinase, catalytic domain"/>
    <property type="match status" value="1"/>
</dbReference>
<organism evidence="32 33">
    <name type="scientific">Yersinia enterocolitica</name>
    <dbReference type="NCBI Taxonomy" id="630"/>
    <lineage>
        <taxon>Bacteria</taxon>
        <taxon>Pseudomonadati</taxon>
        <taxon>Pseudomonadota</taxon>
        <taxon>Gammaproteobacteria</taxon>
        <taxon>Enterobacterales</taxon>
        <taxon>Yersiniaceae</taxon>
        <taxon>Yersinia</taxon>
    </lineage>
</organism>
<dbReference type="InterPro" id="IPR036393">
    <property type="entry name" value="AceGlu_kinase-like_sf"/>
</dbReference>
<evidence type="ECO:0000256" key="22">
    <source>
        <dbReference type="ARBA" id="ARBA00023167"/>
    </source>
</evidence>
<comment type="pathway">
    <text evidence="6 28">Amino-acid biosynthesis; L-threonine biosynthesis; L-threonine from L-aspartate: step 1/5.</text>
</comment>
<keyword evidence="17 28" id="KW-0521">NADP</keyword>
<comment type="catalytic activity">
    <reaction evidence="26">
        <text>L-homoserine + NADP(+) = L-aspartate 4-semialdehyde + NADPH + H(+)</text>
        <dbReference type="Rhea" id="RHEA:15761"/>
        <dbReference type="ChEBI" id="CHEBI:15378"/>
        <dbReference type="ChEBI" id="CHEBI:57476"/>
        <dbReference type="ChEBI" id="CHEBI:57783"/>
        <dbReference type="ChEBI" id="CHEBI:58349"/>
        <dbReference type="ChEBI" id="CHEBI:537519"/>
        <dbReference type="EC" id="1.1.1.3"/>
    </reaction>
    <physiologicalReaction direction="right-to-left" evidence="26">
        <dbReference type="Rhea" id="RHEA:15763"/>
    </physiologicalReaction>
</comment>
<comment type="similarity">
    <text evidence="8 28">In the N-terminal section; belongs to the aspartokinase family.</text>
</comment>
<dbReference type="GO" id="GO:0009090">
    <property type="term" value="P:homoserine biosynthetic process"/>
    <property type="evidence" value="ECO:0007669"/>
    <property type="project" value="UniProtKB-ARBA"/>
</dbReference>
<feature type="domain" description="Aspartate/glutamate/uridylate kinase" evidence="29">
    <location>
        <begin position="13"/>
        <end position="285"/>
    </location>
</feature>
<keyword evidence="22" id="KW-0486">Methionine biosynthesis</keyword>
<dbReference type="PANTHER" id="PTHR43070">
    <property type="match status" value="1"/>
</dbReference>
<comment type="pathway">
    <text evidence="2 28">Amino-acid biosynthesis; L-lysine biosynthesis via DAP pathway; (S)-tetrahydrodipicolinate from L-aspartate: step 1/4.</text>
</comment>
<keyword evidence="11 28" id="KW-0808">Transferase</keyword>
<evidence type="ECO:0000256" key="2">
    <source>
        <dbReference type="ARBA" id="ARBA00004766"/>
    </source>
</evidence>
<dbReference type="Pfam" id="PF03447">
    <property type="entry name" value="NAD_binding_3"/>
    <property type="match status" value="1"/>
</dbReference>
<dbReference type="Gene3D" id="3.40.1160.10">
    <property type="entry name" value="Acetylglutamate kinase-like"/>
    <property type="match status" value="1"/>
</dbReference>
<dbReference type="PIRSF" id="PIRSF000727">
    <property type="entry name" value="ThrA"/>
    <property type="match status" value="1"/>
</dbReference>
<dbReference type="GO" id="GO:0050661">
    <property type="term" value="F:NADP binding"/>
    <property type="evidence" value="ECO:0007669"/>
    <property type="project" value="UniProtKB-UniRule"/>
</dbReference>
<keyword evidence="10 28" id="KW-0028">Amino-acid biosynthesis</keyword>
<dbReference type="PROSITE" id="PS01042">
    <property type="entry name" value="HOMOSER_DHGENASE"/>
    <property type="match status" value="1"/>
</dbReference>
<dbReference type="InterPro" id="IPR001048">
    <property type="entry name" value="Asp/Glu/Uridylate_kinase"/>
</dbReference>
<comment type="subunit">
    <text evidence="9 28">Homotetramer.</text>
</comment>
<evidence type="ECO:0000256" key="12">
    <source>
        <dbReference type="ARBA" id="ARBA00022697"/>
    </source>
</evidence>
<feature type="domain" description="Homoserine dehydrogenase catalytic" evidence="30">
    <location>
        <begin position="609"/>
        <end position="804"/>
    </location>
</feature>
<evidence type="ECO:0000256" key="8">
    <source>
        <dbReference type="ARBA" id="ARBA00010046"/>
    </source>
</evidence>
<comment type="similarity">
    <text evidence="7 28">In the C-terminal section; belongs to the homoserine dehydrogenase family.</text>
</comment>
<dbReference type="EMBL" id="ABNAVX010000031">
    <property type="protein sequence ID" value="ELI8104161.1"/>
    <property type="molecule type" value="Genomic_DNA"/>
</dbReference>
<evidence type="ECO:0000256" key="21">
    <source>
        <dbReference type="ARBA" id="ARBA00023154"/>
    </source>
</evidence>
<dbReference type="InterPro" id="IPR001342">
    <property type="entry name" value="HDH_cat"/>
</dbReference>
<dbReference type="InterPro" id="IPR001341">
    <property type="entry name" value="Asp_kinase"/>
</dbReference>
<evidence type="ECO:0000256" key="16">
    <source>
        <dbReference type="ARBA" id="ARBA00022840"/>
    </source>
</evidence>
<dbReference type="EC" id="2.7.2.4" evidence="28"/>
<evidence type="ECO:0000259" key="31">
    <source>
        <dbReference type="Pfam" id="PF03447"/>
    </source>
</evidence>
<dbReference type="FunFam" id="3.40.50.720:FF:000124">
    <property type="entry name" value="Bifunctional aspartokinase/homoserine dehydrogenase"/>
    <property type="match status" value="1"/>
</dbReference>
<dbReference type="RefSeq" id="WP_046695598.1">
    <property type="nucleotide sequence ID" value="NZ_CGBV01000018.1"/>
</dbReference>
<gene>
    <name evidence="32" type="ORF">RSF11_003918</name>
</gene>
<dbReference type="CDD" id="cd04257">
    <property type="entry name" value="AAK_AK-HSDH"/>
    <property type="match status" value="1"/>
</dbReference>
<evidence type="ECO:0000256" key="18">
    <source>
        <dbReference type="ARBA" id="ARBA00023002"/>
    </source>
</evidence>
<sequence>MNATAVAAAVTGRQLHKFGGSSLADVKCYLRVASIMANYSHPGDLMVVSAAGSTTNQLISWLKLSQTDRLSAHQVQQNLRRYQHDLISGLLSPEMAEPLISEFIHDLERLAGLLDNKVDDATYAEVVGHGEIWSARLMSAVLNKLDMDADWLDARSFLRAERAAQPQIDEGRSYPLLQQLMAQHPHQRLVVTGFISRNNAGETVLLGRNGSDYSATQVGALAGVERVTIWSDVAGVYSADPRKVKDACLLPLLRLDEASELARLAAPVLHTRTLQPVSGSDIDLQLRCSYQPEQGSTRIERVLASGSGAKIVTSHDDVCLIELQIAGHHDFSLAQKEIDLLLKRAQIKPLATGIHPDRNLLQLCYTSEVVNSALRVLEDATLPGKLSLREGLALVALVGAGVSKNPLHSHRFYQQLKDQPVEFIWQAEDGISMVAVLRLGPTEHLIQGLHQSLFRAEKRIGLMLFGKGNIGARWLELFAREQKNISARSGFEFVLAGVVDSRRSLLSYDGLDASRTLAFYDDEAKEQDEESLFLWMRAHPFDDLVVLDVTASESLAEQYLDFASYGFHVISANKLAGASSSNNYRQIRDAFAKTGRHWLYNATVGAGLPVNHTVRDLRDSGDSILAISGIFSGTLSWLFLQFDGTVPFTELVDQAWQQGLTEPDPRVDLSGQDVMRKLVILAREAGYDIEPNQVRVESLVPAGADVGSVDQFFENGEALNQQMIQRLEAANEMGLVLRYVARFDANGKARVGVEAVRADHPLASLLPCDNVFAIESRWYRDNPLVIRGPGAGRDVTAGAIQSDLNRLSQLL</sequence>
<evidence type="ECO:0000256" key="3">
    <source>
        <dbReference type="ARBA" id="ARBA00004986"/>
    </source>
</evidence>
<evidence type="ECO:0000256" key="28">
    <source>
        <dbReference type="PIRNR" id="PIRNR000727"/>
    </source>
</evidence>
<dbReference type="Gene3D" id="3.30.360.10">
    <property type="entry name" value="Dihydrodipicolinate Reductase, domain 2"/>
    <property type="match status" value="1"/>
</dbReference>
<dbReference type="KEGG" id="yef:FORC2_3986"/>
<keyword evidence="19" id="KW-0520">NAD</keyword>
<evidence type="ECO:0000313" key="32">
    <source>
        <dbReference type="EMBL" id="ELI8104161.1"/>
    </source>
</evidence>
<dbReference type="InterPro" id="IPR036291">
    <property type="entry name" value="NAD(P)-bd_dom_sf"/>
</dbReference>
<dbReference type="GO" id="GO:0004412">
    <property type="term" value="F:homoserine dehydrogenase activity"/>
    <property type="evidence" value="ECO:0007669"/>
    <property type="project" value="UniProtKB-UniRule"/>
</dbReference>
<evidence type="ECO:0000256" key="24">
    <source>
        <dbReference type="ARBA" id="ARBA00044938"/>
    </source>
</evidence>
<dbReference type="Pfam" id="PF00696">
    <property type="entry name" value="AA_kinase"/>
    <property type="match status" value="1"/>
</dbReference>
<evidence type="ECO:0000256" key="27">
    <source>
        <dbReference type="ARBA" id="ARBA00049031"/>
    </source>
</evidence>
<evidence type="ECO:0000313" key="33">
    <source>
        <dbReference type="Proteomes" id="UP001182355"/>
    </source>
</evidence>
<comment type="cofactor">
    <cofactor evidence="1">
        <name>a metal cation</name>
        <dbReference type="ChEBI" id="CHEBI:25213"/>
    </cofactor>
</comment>
<dbReference type="InterPro" id="IPR011147">
    <property type="entry name" value="Bifunc_Aspkin/hSer_DH"/>
</dbReference>
<dbReference type="PANTHER" id="PTHR43070:SF5">
    <property type="entry name" value="HOMOSERINE DEHYDROGENASE"/>
    <property type="match status" value="1"/>
</dbReference>
<keyword evidence="20" id="KW-0915">Sodium</keyword>
<dbReference type="InterPro" id="IPR042199">
    <property type="entry name" value="AsparK_Bifunc_asparK/hSer_DH"/>
</dbReference>
<evidence type="ECO:0000256" key="23">
    <source>
        <dbReference type="ARBA" id="ARBA00023268"/>
    </source>
</evidence>
<keyword evidence="13" id="KW-0479">Metal-binding</keyword>
<dbReference type="SUPFAM" id="SSF53633">
    <property type="entry name" value="Carbamate kinase-like"/>
    <property type="match status" value="1"/>
</dbReference>
<dbReference type="NCBIfam" id="TIGR00657">
    <property type="entry name" value="asp_kinases"/>
    <property type="match status" value="1"/>
</dbReference>
<protein>
    <recommendedName>
        <fullName evidence="28">Bifunctional aspartokinase/homoserine dehydrogenase</fullName>
    </recommendedName>
    <domain>
        <recommendedName>
            <fullName evidence="28">Aspartokinase</fullName>
            <ecNumber evidence="28">2.7.2.4</ecNumber>
        </recommendedName>
    </domain>
    <domain>
        <recommendedName>
            <fullName evidence="28">Homoserine dehydrogenase</fullName>
            <ecNumber evidence="28">1.1.1.3</ecNumber>
        </recommendedName>
    </domain>
</protein>
<name>A0AAD2V438_YEREN</name>
<proteinExistence type="inferred from homology"/>
<dbReference type="AlphaFoldDB" id="A0AAD2V438"/>
<dbReference type="GO" id="GO:0046872">
    <property type="term" value="F:metal ion binding"/>
    <property type="evidence" value="ECO:0007669"/>
    <property type="project" value="UniProtKB-KW"/>
</dbReference>
<evidence type="ECO:0000256" key="26">
    <source>
        <dbReference type="ARBA" id="ARBA00048841"/>
    </source>
</evidence>
<evidence type="ECO:0000256" key="9">
    <source>
        <dbReference type="ARBA" id="ARBA00011881"/>
    </source>
</evidence>
<evidence type="ECO:0000256" key="6">
    <source>
        <dbReference type="ARBA" id="ARBA00005139"/>
    </source>
</evidence>
<evidence type="ECO:0000256" key="15">
    <source>
        <dbReference type="ARBA" id="ARBA00022777"/>
    </source>
</evidence>
<comment type="caution">
    <text evidence="32">The sequence shown here is derived from an EMBL/GenBank/DDBJ whole genome shotgun (WGS) entry which is preliminary data.</text>
</comment>
<feature type="domain" description="Aspartate/homoserine dehydrogenase NAD-binding" evidence="31">
    <location>
        <begin position="466"/>
        <end position="601"/>
    </location>
</feature>
<comment type="pathway">
    <text evidence="4 28">Amino-acid biosynthesis; L-threonine biosynthesis; L-threonine from L-aspartate: step 3/5.</text>
</comment>
<accession>A0AAD2V438</accession>
<evidence type="ECO:0000259" key="30">
    <source>
        <dbReference type="Pfam" id="PF00742"/>
    </source>
</evidence>
<dbReference type="InterPro" id="IPR019811">
    <property type="entry name" value="HDH_CS"/>
</dbReference>
<dbReference type="SUPFAM" id="SSF51735">
    <property type="entry name" value="NAD(P)-binding Rossmann-fold domains"/>
    <property type="match status" value="1"/>
</dbReference>
<dbReference type="Proteomes" id="UP001182355">
    <property type="component" value="Unassembled WGS sequence"/>
</dbReference>
<dbReference type="PROSITE" id="PS00324">
    <property type="entry name" value="ASPARTOKINASE"/>
    <property type="match status" value="1"/>
</dbReference>
<evidence type="ECO:0000256" key="10">
    <source>
        <dbReference type="ARBA" id="ARBA00022605"/>
    </source>
</evidence>
<dbReference type="Gene3D" id="3.30.70.260">
    <property type="match status" value="2"/>
</dbReference>
<evidence type="ECO:0000256" key="17">
    <source>
        <dbReference type="ARBA" id="ARBA00022857"/>
    </source>
</evidence>
<comment type="catalytic activity">
    <reaction evidence="25">
        <text>L-aspartate + ATP = 4-phospho-L-aspartate + ADP</text>
        <dbReference type="Rhea" id="RHEA:23776"/>
        <dbReference type="ChEBI" id="CHEBI:29991"/>
        <dbReference type="ChEBI" id="CHEBI:30616"/>
        <dbReference type="ChEBI" id="CHEBI:57535"/>
        <dbReference type="ChEBI" id="CHEBI:456216"/>
        <dbReference type="EC" id="2.7.2.4"/>
    </reaction>
    <physiologicalReaction direction="left-to-right" evidence="25">
        <dbReference type="Rhea" id="RHEA:23777"/>
    </physiologicalReaction>
</comment>
<evidence type="ECO:0000256" key="1">
    <source>
        <dbReference type="ARBA" id="ARBA00001920"/>
    </source>
</evidence>
<dbReference type="NCBIfam" id="NF007003">
    <property type="entry name" value="PRK09466.1"/>
    <property type="match status" value="1"/>
</dbReference>
<evidence type="ECO:0000256" key="5">
    <source>
        <dbReference type="ARBA" id="ARBA00005062"/>
    </source>
</evidence>
<evidence type="ECO:0000256" key="14">
    <source>
        <dbReference type="ARBA" id="ARBA00022741"/>
    </source>
</evidence>
<dbReference type="Gene3D" id="3.40.50.720">
    <property type="entry name" value="NAD(P)-binding Rossmann-like Domain"/>
    <property type="match status" value="1"/>
</dbReference>
<keyword evidence="23" id="KW-0511">Multifunctional enzyme</keyword>
<dbReference type="FunFam" id="3.30.360.10:FF:000006">
    <property type="entry name" value="Bifunctional aspartokinase/homoserine dehydrogenase"/>
    <property type="match status" value="1"/>
</dbReference>
<evidence type="ECO:0000256" key="20">
    <source>
        <dbReference type="ARBA" id="ARBA00023053"/>
    </source>
</evidence>
<dbReference type="GO" id="GO:0005524">
    <property type="term" value="F:ATP binding"/>
    <property type="evidence" value="ECO:0007669"/>
    <property type="project" value="UniProtKB-UniRule"/>
</dbReference>
<keyword evidence="18 28" id="KW-0560">Oxidoreductase</keyword>
<dbReference type="GO" id="GO:0009088">
    <property type="term" value="P:threonine biosynthetic process"/>
    <property type="evidence" value="ECO:0007669"/>
    <property type="project" value="UniProtKB-UniRule"/>
</dbReference>
<comment type="function">
    <text evidence="24">Bifunctional aspartate kinase and homoserine dehydrogenase that catalyzes the first and the third steps toward the synthesis of lysine, methionine and threonine from aspartate.</text>
</comment>
<dbReference type="InterPro" id="IPR005106">
    <property type="entry name" value="Asp/hSer_DH_NAD-bd"/>
</dbReference>
<dbReference type="EC" id="1.1.1.3" evidence="28"/>
<dbReference type="GO" id="GO:0009086">
    <property type="term" value="P:methionine biosynthetic process"/>
    <property type="evidence" value="ECO:0007669"/>
    <property type="project" value="UniProtKB-KW"/>
</dbReference>
<dbReference type="InterPro" id="IPR049638">
    <property type="entry name" value="AK-HD"/>
</dbReference>
<dbReference type="CDD" id="cd04892">
    <property type="entry name" value="ACT_AK-like_2"/>
    <property type="match status" value="1"/>
</dbReference>
<evidence type="ECO:0000256" key="7">
    <source>
        <dbReference type="ARBA" id="ARBA00007952"/>
    </source>
</evidence>
<evidence type="ECO:0000256" key="13">
    <source>
        <dbReference type="ARBA" id="ARBA00022723"/>
    </source>
</evidence>
<reference evidence="32" key="1">
    <citation type="submission" date="2023-02" db="EMBL/GenBank/DDBJ databases">
        <authorList>
            <person name="Ashton P.M."/>
            <person name="Dallman T."/>
            <person name="Nair S."/>
            <person name="De Pinna E."/>
            <person name="Peters T."/>
            <person name="Grant K."/>
        </authorList>
    </citation>
    <scope>NUCLEOTIDE SEQUENCE</scope>
    <source>
        <strain evidence="32">01103883</strain>
    </source>
</reference>
<keyword evidence="21" id="KW-0457">Lysine biosynthesis</keyword>
<evidence type="ECO:0000256" key="25">
    <source>
        <dbReference type="ARBA" id="ARBA00048561"/>
    </source>
</evidence>
<dbReference type="GO" id="GO:0004072">
    <property type="term" value="F:aspartate kinase activity"/>
    <property type="evidence" value="ECO:0007669"/>
    <property type="project" value="UniProtKB-UniRule"/>
</dbReference>
<comment type="pathway">
    <text evidence="5 28">Amino-acid biosynthesis; L-methionine biosynthesis via de novo pathway; L-homoserine from L-aspartate: step 3/3.</text>
</comment>
<keyword evidence="12" id="KW-0791">Threonine biosynthesis</keyword>
<evidence type="ECO:0000256" key="19">
    <source>
        <dbReference type="ARBA" id="ARBA00023027"/>
    </source>
</evidence>
<dbReference type="SUPFAM" id="SSF55347">
    <property type="entry name" value="Glyceraldehyde-3-phosphate dehydrogenase-like, C-terminal domain"/>
    <property type="match status" value="1"/>
</dbReference>
<dbReference type="InterPro" id="IPR041743">
    <property type="entry name" value="AK-HSDH_N"/>
</dbReference>
<comment type="pathway">
    <text evidence="3 28">Amino-acid biosynthesis; L-methionine biosynthesis via de novo pathway; L-homoserine from L-aspartate: step 1/3.</text>
</comment>
<evidence type="ECO:0000256" key="11">
    <source>
        <dbReference type="ARBA" id="ARBA00022679"/>
    </source>
</evidence>
<comment type="catalytic activity">
    <reaction evidence="27">
        <text>L-homoserine + NAD(+) = L-aspartate 4-semialdehyde + NADH + H(+)</text>
        <dbReference type="Rhea" id="RHEA:15757"/>
        <dbReference type="ChEBI" id="CHEBI:15378"/>
        <dbReference type="ChEBI" id="CHEBI:57476"/>
        <dbReference type="ChEBI" id="CHEBI:57540"/>
        <dbReference type="ChEBI" id="CHEBI:57945"/>
        <dbReference type="ChEBI" id="CHEBI:537519"/>
        <dbReference type="EC" id="1.1.1.3"/>
    </reaction>
    <physiologicalReaction direction="right-to-left" evidence="27">
        <dbReference type="Rhea" id="RHEA:15759"/>
    </physiologicalReaction>
</comment>
<dbReference type="GO" id="GO:0009089">
    <property type="term" value="P:lysine biosynthetic process via diaminopimelate"/>
    <property type="evidence" value="ECO:0007669"/>
    <property type="project" value="UniProtKB-UniRule"/>
</dbReference>
<keyword evidence="14 28" id="KW-0547">Nucleotide-binding</keyword>
<keyword evidence="15 28" id="KW-0418">Kinase</keyword>